<name>A0A0F9SIY5_9ZZZZ</name>
<dbReference type="EMBL" id="LAZR01000437">
    <property type="protein sequence ID" value="KKN68915.1"/>
    <property type="molecule type" value="Genomic_DNA"/>
</dbReference>
<protein>
    <submittedName>
        <fullName evidence="1">Uncharacterized protein</fullName>
    </submittedName>
</protein>
<sequence>MSLREELLSEPVNIVRDKERLVDVTIRSLPDGDSLVGSWEAPDVHGQMLRYNRTVDEVLAADLIRRFDTLTVTALIDAVAEDTKQK</sequence>
<accession>A0A0F9SIY5</accession>
<organism evidence="1">
    <name type="scientific">marine sediment metagenome</name>
    <dbReference type="NCBI Taxonomy" id="412755"/>
    <lineage>
        <taxon>unclassified sequences</taxon>
        <taxon>metagenomes</taxon>
        <taxon>ecological metagenomes</taxon>
    </lineage>
</organism>
<evidence type="ECO:0000313" key="1">
    <source>
        <dbReference type="EMBL" id="KKN68915.1"/>
    </source>
</evidence>
<dbReference type="AlphaFoldDB" id="A0A0F9SIY5"/>
<proteinExistence type="predicted"/>
<comment type="caution">
    <text evidence="1">The sequence shown here is derived from an EMBL/GenBank/DDBJ whole genome shotgun (WGS) entry which is preliminary data.</text>
</comment>
<reference evidence="1" key="1">
    <citation type="journal article" date="2015" name="Nature">
        <title>Complex archaea that bridge the gap between prokaryotes and eukaryotes.</title>
        <authorList>
            <person name="Spang A."/>
            <person name="Saw J.H."/>
            <person name="Jorgensen S.L."/>
            <person name="Zaremba-Niedzwiedzka K."/>
            <person name="Martijn J."/>
            <person name="Lind A.E."/>
            <person name="van Eijk R."/>
            <person name="Schleper C."/>
            <person name="Guy L."/>
            <person name="Ettema T.J."/>
        </authorList>
    </citation>
    <scope>NUCLEOTIDE SEQUENCE</scope>
</reference>
<gene>
    <name evidence="1" type="ORF">LCGC14_0447010</name>
</gene>